<keyword evidence="4 10" id="KW-0812">Transmembrane</keyword>
<evidence type="ECO:0000256" key="10">
    <source>
        <dbReference type="SAM" id="Phobius"/>
    </source>
</evidence>
<dbReference type="GO" id="GO:1902600">
    <property type="term" value="P:proton transmembrane transport"/>
    <property type="evidence" value="ECO:0007669"/>
    <property type="project" value="TreeGrafter"/>
</dbReference>
<dbReference type="PANTHER" id="PTHR43294:SF21">
    <property type="entry name" value="CATION TRANSPORTING ATPASE"/>
    <property type="match status" value="1"/>
</dbReference>
<dbReference type="GO" id="GO:0005524">
    <property type="term" value="F:ATP binding"/>
    <property type="evidence" value="ECO:0007669"/>
    <property type="project" value="UniProtKB-KW"/>
</dbReference>
<dbReference type="GO" id="GO:0016887">
    <property type="term" value="F:ATP hydrolysis activity"/>
    <property type="evidence" value="ECO:0007669"/>
    <property type="project" value="InterPro"/>
</dbReference>
<evidence type="ECO:0000256" key="2">
    <source>
        <dbReference type="ARBA" id="ARBA00005675"/>
    </source>
</evidence>
<evidence type="ECO:0000256" key="5">
    <source>
        <dbReference type="ARBA" id="ARBA00022741"/>
    </source>
</evidence>
<dbReference type="SUPFAM" id="SSF56784">
    <property type="entry name" value="HAD-like"/>
    <property type="match status" value="1"/>
</dbReference>
<evidence type="ECO:0000256" key="9">
    <source>
        <dbReference type="ARBA" id="ARBA00023136"/>
    </source>
</evidence>
<evidence type="ECO:0000256" key="3">
    <source>
        <dbReference type="ARBA" id="ARBA00022475"/>
    </source>
</evidence>
<dbReference type="PRINTS" id="PR00119">
    <property type="entry name" value="CATATPASE"/>
</dbReference>
<keyword evidence="5" id="KW-0547">Nucleotide-binding</keyword>
<dbReference type="SUPFAM" id="SSF81665">
    <property type="entry name" value="Calcium ATPase, transmembrane domain M"/>
    <property type="match status" value="1"/>
</dbReference>
<keyword evidence="9 10" id="KW-0472">Membrane</keyword>
<dbReference type="Pfam" id="PF00689">
    <property type="entry name" value="Cation_ATPase_C"/>
    <property type="match status" value="1"/>
</dbReference>
<dbReference type="InterPro" id="IPR023298">
    <property type="entry name" value="ATPase_P-typ_TM_dom_sf"/>
</dbReference>
<dbReference type="Gene3D" id="3.40.50.1000">
    <property type="entry name" value="HAD superfamily/HAD-like"/>
    <property type="match status" value="1"/>
</dbReference>
<dbReference type="GO" id="GO:0005886">
    <property type="term" value="C:plasma membrane"/>
    <property type="evidence" value="ECO:0007669"/>
    <property type="project" value="UniProtKB-SubCell"/>
</dbReference>
<dbReference type="InterPro" id="IPR050510">
    <property type="entry name" value="Cation_transp_ATPase_P-type"/>
</dbReference>
<dbReference type="NCBIfam" id="TIGR01494">
    <property type="entry name" value="ATPase_P-type"/>
    <property type="match status" value="1"/>
</dbReference>
<dbReference type="InterPro" id="IPR036412">
    <property type="entry name" value="HAD-like_sf"/>
</dbReference>
<keyword evidence="7" id="KW-1278">Translocase</keyword>
<evidence type="ECO:0000259" key="11">
    <source>
        <dbReference type="Pfam" id="PF00689"/>
    </source>
</evidence>
<dbReference type="GO" id="GO:0030007">
    <property type="term" value="P:intracellular potassium ion homeostasis"/>
    <property type="evidence" value="ECO:0007669"/>
    <property type="project" value="TreeGrafter"/>
</dbReference>
<dbReference type="Gene3D" id="3.40.1110.10">
    <property type="entry name" value="Calcium-transporting ATPase, cytoplasmic domain N"/>
    <property type="match status" value="1"/>
</dbReference>
<feature type="transmembrane region" description="Helical" evidence="10">
    <location>
        <begin position="239"/>
        <end position="263"/>
    </location>
</feature>
<dbReference type="Proteomes" id="UP001060336">
    <property type="component" value="Chromosome"/>
</dbReference>
<sequence>MILVGIHGIMDPPRPEVPDAIAEAQSAGVRVVMITGDHAVTAKAIAEQIGIRRSEEQTVHTGAELDELTEEQLTETVRHAAVFARVTPEHKLRIVNAMQVNGEVAAMTGDGVNDAPALRSADIGVAMGITGTSVAKDSAALVLLDDNFSTIVTAVREGRRIYDNLLKFIRQALTANVAEVSAILFAFLLMGADPLLTLTPLMILWVNLISDGVPALTLGMEPAEEDIMKRKPRSRAENIFTGGLGQRIILRGLGLGFLTYWVFQRALDGGLAIEYAQTAAFATLIFAQLWHVFDARASTTIFRKNPLGNRALLGAVAFSAGMSLLAIYTPPGNFVLGTEPLSLRHLLEVVTIAALPTLGLSAVKEVFHFRFL</sequence>
<reference evidence="12" key="1">
    <citation type="submission" date="2022-08" db="EMBL/GenBank/DDBJ databases">
        <title>Nisaea acidiphila sp. nov., isolated from a marine algal debris and emended description of the genus Nisaea Urios et al. 2008.</title>
        <authorList>
            <person name="Kwon K."/>
        </authorList>
    </citation>
    <scope>NUCLEOTIDE SEQUENCE</scope>
    <source>
        <strain evidence="12">MEBiC11861</strain>
    </source>
</reference>
<dbReference type="InterPro" id="IPR006068">
    <property type="entry name" value="ATPase_P-typ_cation-transptr_C"/>
</dbReference>
<protein>
    <submittedName>
        <fullName evidence="12">HAD-IC family P-type ATPase</fullName>
    </submittedName>
</protein>
<evidence type="ECO:0000313" key="12">
    <source>
        <dbReference type="EMBL" id="UUX49027.1"/>
    </source>
</evidence>
<dbReference type="AlphaFoldDB" id="A0A9J7AN14"/>
<dbReference type="InterPro" id="IPR023299">
    <property type="entry name" value="ATPase_P-typ_cyto_dom_N"/>
</dbReference>
<feature type="domain" description="Cation-transporting P-type ATPase C-terminal" evidence="11">
    <location>
        <begin position="196"/>
        <end position="364"/>
    </location>
</feature>
<dbReference type="GO" id="GO:0006883">
    <property type="term" value="P:intracellular sodium ion homeostasis"/>
    <property type="evidence" value="ECO:0007669"/>
    <property type="project" value="TreeGrafter"/>
</dbReference>
<dbReference type="FunFam" id="3.40.50.1000:FF:000028">
    <property type="entry name" value="Calcium-transporting P-type ATPase, putative"/>
    <property type="match status" value="1"/>
</dbReference>
<dbReference type="KEGG" id="naci:NUH88_16680"/>
<dbReference type="InterPro" id="IPR001757">
    <property type="entry name" value="P_typ_ATPase"/>
</dbReference>
<dbReference type="EMBL" id="CP102480">
    <property type="protein sequence ID" value="UUX49027.1"/>
    <property type="molecule type" value="Genomic_DNA"/>
</dbReference>
<feature type="transmembrane region" description="Helical" evidence="10">
    <location>
        <begin position="195"/>
        <end position="218"/>
    </location>
</feature>
<evidence type="ECO:0000256" key="4">
    <source>
        <dbReference type="ARBA" id="ARBA00022692"/>
    </source>
</evidence>
<dbReference type="PANTHER" id="PTHR43294">
    <property type="entry name" value="SODIUM/POTASSIUM-TRANSPORTING ATPASE SUBUNIT ALPHA"/>
    <property type="match status" value="1"/>
</dbReference>
<evidence type="ECO:0000256" key="6">
    <source>
        <dbReference type="ARBA" id="ARBA00022840"/>
    </source>
</evidence>
<dbReference type="InterPro" id="IPR023214">
    <property type="entry name" value="HAD_sf"/>
</dbReference>
<feature type="transmembrane region" description="Helical" evidence="10">
    <location>
        <begin position="269"/>
        <end position="290"/>
    </location>
</feature>
<feature type="transmembrane region" description="Helical" evidence="10">
    <location>
        <begin position="311"/>
        <end position="329"/>
    </location>
</feature>
<name>A0A9J7AN14_9PROT</name>
<evidence type="ECO:0000256" key="1">
    <source>
        <dbReference type="ARBA" id="ARBA00004651"/>
    </source>
</evidence>
<dbReference type="GO" id="GO:0005391">
    <property type="term" value="F:P-type sodium:potassium-exchanging transporter activity"/>
    <property type="evidence" value="ECO:0007669"/>
    <property type="project" value="TreeGrafter"/>
</dbReference>
<comment type="subcellular location">
    <subcellularLocation>
        <location evidence="1">Cell membrane</location>
        <topology evidence="1">Multi-pass membrane protein</topology>
    </subcellularLocation>
</comment>
<comment type="similarity">
    <text evidence="2">Belongs to the cation transport ATPase (P-type) (TC 3.A.3) family. Type IIA subfamily.</text>
</comment>
<keyword evidence="13" id="KW-1185">Reference proteome</keyword>
<proteinExistence type="inferred from homology"/>
<accession>A0A9J7AN14</accession>
<feature type="transmembrane region" description="Helical" evidence="10">
    <location>
        <begin position="349"/>
        <end position="367"/>
    </location>
</feature>
<evidence type="ECO:0000313" key="13">
    <source>
        <dbReference type="Proteomes" id="UP001060336"/>
    </source>
</evidence>
<gene>
    <name evidence="12" type="ORF">NUH88_16680</name>
</gene>
<dbReference type="Gene3D" id="1.20.1110.10">
    <property type="entry name" value="Calcium-transporting ATPase, transmembrane domain"/>
    <property type="match status" value="1"/>
</dbReference>
<keyword evidence="8 10" id="KW-1133">Transmembrane helix</keyword>
<dbReference type="GO" id="GO:1990573">
    <property type="term" value="P:potassium ion import across plasma membrane"/>
    <property type="evidence" value="ECO:0007669"/>
    <property type="project" value="TreeGrafter"/>
</dbReference>
<keyword evidence="3" id="KW-1003">Cell membrane</keyword>
<evidence type="ECO:0000256" key="7">
    <source>
        <dbReference type="ARBA" id="ARBA00022967"/>
    </source>
</evidence>
<dbReference type="GO" id="GO:0036376">
    <property type="term" value="P:sodium ion export across plasma membrane"/>
    <property type="evidence" value="ECO:0007669"/>
    <property type="project" value="TreeGrafter"/>
</dbReference>
<evidence type="ECO:0000256" key="8">
    <source>
        <dbReference type="ARBA" id="ARBA00022989"/>
    </source>
</evidence>
<dbReference type="Pfam" id="PF00702">
    <property type="entry name" value="Hydrolase"/>
    <property type="match status" value="1"/>
</dbReference>
<organism evidence="12 13">
    <name type="scientific">Nisaea acidiphila</name>
    <dbReference type="NCBI Taxonomy" id="1862145"/>
    <lineage>
        <taxon>Bacteria</taxon>
        <taxon>Pseudomonadati</taxon>
        <taxon>Pseudomonadota</taxon>
        <taxon>Alphaproteobacteria</taxon>
        <taxon>Rhodospirillales</taxon>
        <taxon>Thalassobaculaceae</taxon>
        <taxon>Nisaea</taxon>
    </lineage>
</organism>
<keyword evidence="6" id="KW-0067">ATP-binding</keyword>